<evidence type="ECO:0000256" key="4">
    <source>
        <dbReference type="RuleBase" id="RU000535"/>
    </source>
</evidence>
<evidence type="ECO:0000313" key="6">
    <source>
        <dbReference type="Proteomes" id="UP000236846"/>
    </source>
</evidence>
<evidence type="ECO:0000256" key="2">
    <source>
        <dbReference type="ARBA" id="ARBA00023186"/>
    </source>
</evidence>
<dbReference type="Gene3D" id="2.30.33.40">
    <property type="entry name" value="GroES chaperonin"/>
    <property type="match status" value="1"/>
</dbReference>
<comment type="caution">
    <text evidence="5">The sequence shown here is derived from an EMBL/GenBank/DDBJ whole genome shotgun (WGS) entry which is preliminary data.</text>
</comment>
<proteinExistence type="inferred from homology"/>
<comment type="similarity">
    <text evidence="1 3 4">Belongs to the GroES chaperonin family.</text>
</comment>
<dbReference type="Pfam" id="PF00166">
    <property type="entry name" value="Cpn10"/>
    <property type="match status" value="1"/>
</dbReference>
<dbReference type="PRINTS" id="PR00297">
    <property type="entry name" value="CHAPERONIN10"/>
</dbReference>
<dbReference type="GO" id="GO:0046872">
    <property type="term" value="F:metal ion binding"/>
    <property type="evidence" value="ECO:0007669"/>
    <property type="project" value="TreeGrafter"/>
</dbReference>
<dbReference type="AlphaFoldDB" id="A0A2H0PVP6"/>
<dbReference type="InterPro" id="IPR037124">
    <property type="entry name" value="Chaperonin_GroES_sf"/>
</dbReference>
<reference evidence="5 6" key="1">
    <citation type="submission" date="2017-09" db="EMBL/GenBank/DDBJ databases">
        <title>Depth-based differentiation of microbial function through sediment-hosted aquifers and enrichment of novel symbionts in the deep terrestrial subsurface.</title>
        <authorList>
            <person name="Probst A.J."/>
            <person name="Ladd B."/>
            <person name="Jarett J.K."/>
            <person name="Geller-Mcgrath D.E."/>
            <person name="Sieber C.M."/>
            <person name="Emerson J.B."/>
            <person name="Anantharaman K."/>
            <person name="Thomas B.C."/>
            <person name="Malmstrom R."/>
            <person name="Stieglmeier M."/>
            <person name="Klingl A."/>
            <person name="Woyke T."/>
            <person name="Ryan C.M."/>
            <person name="Banfield J.F."/>
        </authorList>
    </citation>
    <scope>NUCLEOTIDE SEQUENCE [LARGE SCALE GENOMIC DNA]</scope>
    <source>
        <strain evidence="5">CG11_big_fil_rev_8_21_14_0_20_43_10</strain>
    </source>
</reference>
<comment type="subcellular location">
    <subcellularLocation>
        <location evidence="3">Cytoplasm</location>
    </subcellularLocation>
</comment>
<organism evidence="5 6">
    <name type="scientific">Candidatus Brennerbacteria bacterium CG11_big_fil_rev_8_21_14_0_20_43_10</name>
    <dbReference type="NCBI Taxonomy" id="1974523"/>
    <lineage>
        <taxon>Bacteria</taxon>
        <taxon>Candidatus Brenneribacteriota</taxon>
    </lineage>
</organism>
<comment type="subunit">
    <text evidence="3">Heptamer of 7 subunits arranged in a ring. Interacts with the chaperonin GroEL.</text>
</comment>
<accession>A0A2H0PVP6</accession>
<dbReference type="PANTHER" id="PTHR10772:SF58">
    <property type="entry name" value="CO-CHAPERONIN GROES"/>
    <property type="match status" value="1"/>
</dbReference>
<evidence type="ECO:0000313" key="5">
    <source>
        <dbReference type="EMBL" id="PIR26078.1"/>
    </source>
</evidence>
<dbReference type="SMART" id="SM00883">
    <property type="entry name" value="Cpn10"/>
    <property type="match status" value="1"/>
</dbReference>
<dbReference type="InterPro" id="IPR020818">
    <property type="entry name" value="Chaperonin_GroES"/>
</dbReference>
<dbReference type="InterPro" id="IPR011032">
    <property type="entry name" value="GroES-like_sf"/>
</dbReference>
<keyword evidence="2 3" id="KW-0143">Chaperone</keyword>
<dbReference type="Proteomes" id="UP000236846">
    <property type="component" value="Unassembled WGS sequence"/>
</dbReference>
<dbReference type="CDD" id="cd00320">
    <property type="entry name" value="cpn10"/>
    <property type="match status" value="1"/>
</dbReference>
<comment type="function">
    <text evidence="3 4">Together with the chaperonin GroEL, plays an essential role in assisting protein folding. The GroEL-GroES system forms a nano-cage that allows encapsulation of the non-native substrate proteins and provides a physical environment optimized to promote and accelerate protein folding. GroES binds to the apical surface of the GroEL ring, thereby capping the opening of the GroEL channel.</text>
</comment>
<dbReference type="FunFam" id="2.30.33.40:FF:000001">
    <property type="entry name" value="10 kDa chaperonin"/>
    <property type="match status" value="1"/>
</dbReference>
<dbReference type="GO" id="GO:0051087">
    <property type="term" value="F:protein-folding chaperone binding"/>
    <property type="evidence" value="ECO:0007669"/>
    <property type="project" value="TreeGrafter"/>
</dbReference>
<dbReference type="GO" id="GO:0005524">
    <property type="term" value="F:ATP binding"/>
    <property type="evidence" value="ECO:0007669"/>
    <property type="project" value="InterPro"/>
</dbReference>
<dbReference type="GO" id="GO:0005737">
    <property type="term" value="C:cytoplasm"/>
    <property type="evidence" value="ECO:0007669"/>
    <property type="project" value="UniProtKB-SubCell"/>
</dbReference>
<keyword evidence="3" id="KW-0963">Cytoplasm</keyword>
<name>A0A2H0PVP6_9BACT</name>
<sequence>MIITPIYDHILLEPIKDEKTTASGIIIPDTAAEEHPQKAKVIAVGPGKINDKGERVAMSVKAGDTVIFKKYGPDEFKTRDASGKEVEYLIAKEEDILAIIK</sequence>
<dbReference type="PANTHER" id="PTHR10772">
    <property type="entry name" value="10 KDA HEAT SHOCK PROTEIN"/>
    <property type="match status" value="1"/>
</dbReference>
<dbReference type="EMBL" id="PCXE01000040">
    <property type="protein sequence ID" value="PIR26078.1"/>
    <property type="molecule type" value="Genomic_DNA"/>
</dbReference>
<dbReference type="SUPFAM" id="SSF50129">
    <property type="entry name" value="GroES-like"/>
    <property type="match status" value="1"/>
</dbReference>
<evidence type="ECO:0000256" key="1">
    <source>
        <dbReference type="ARBA" id="ARBA00006975"/>
    </source>
</evidence>
<evidence type="ECO:0000256" key="3">
    <source>
        <dbReference type="HAMAP-Rule" id="MF_00580"/>
    </source>
</evidence>
<dbReference type="GO" id="GO:0044183">
    <property type="term" value="F:protein folding chaperone"/>
    <property type="evidence" value="ECO:0007669"/>
    <property type="project" value="InterPro"/>
</dbReference>
<dbReference type="GO" id="GO:0051082">
    <property type="term" value="F:unfolded protein binding"/>
    <property type="evidence" value="ECO:0007669"/>
    <property type="project" value="TreeGrafter"/>
</dbReference>
<dbReference type="HAMAP" id="MF_00580">
    <property type="entry name" value="CH10"/>
    <property type="match status" value="1"/>
</dbReference>
<dbReference type="NCBIfam" id="NF001531">
    <property type="entry name" value="PRK00364.2-2"/>
    <property type="match status" value="1"/>
</dbReference>
<gene>
    <name evidence="3" type="primary">groES</name>
    <name evidence="3" type="synonym">groS</name>
    <name evidence="5" type="ORF">COV41_02300</name>
</gene>
<protein>
    <recommendedName>
        <fullName evidence="3">Co-chaperonin GroES</fullName>
    </recommendedName>
    <alternativeName>
        <fullName evidence="3">10 kDa chaperonin</fullName>
    </alternativeName>
    <alternativeName>
        <fullName evidence="3">Chaperonin-10</fullName>
        <shortName evidence="3">Cpn10</shortName>
    </alternativeName>
</protein>